<evidence type="ECO:0000313" key="3">
    <source>
        <dbReference type="EnsemblMetazoa" id="AALB004424-PA"/>
    </source>
</evidence>
<dbReference type="Gene3D" id="3.40.50.300">
    <property type="entry name" value="P-loop containing nucleotide triphosphate hydrolases"/>
    <property type="match status" value="1"/>
</dbReference>
<proteinExistence type="predicted"/>
<evidence type="ECO:0000313" key="4">
    <source>
        <dbReference type="Proteomes" id="UP000069272"/>
    </source>
</evidence>
<feature type="region of interest" description="Disordered" evidence="1">
    <location>
        <begin position="390"/>
        <end position="487"/>
    </location>
</feature>
<feature type="compositionally biased region" description="Basic residues" evidence="1">
    <location>
        <begin position="1124"/>
        <end position="1133"/>
    </location>
</feature>
<feature type="compositionally biased region" description="Pro residues" evidence="1">
    <location>
        <begin position="330"/>
        <end position="339"/>
    </location>
</feature>
<dbReference type="InterPro" id="IPR027417">
    <property type="entry name" value="P-loop_NTPase"/>
</dbReference>
<feature type="region of interest" description="Disordered" evidence="1">
    <location>
        <begin position="1"/>
        <end position="45"/>
    </location>
</feature>
<feature type="region of interest" description="Disordered" evidence="1">
    <location>
        <begin position="1112"/>
        <end position="1148"/>
    </location>
</feature>
<dbReference type="STRING" id="7167.A0A182FD38"/>
<evidence type="ECO:0000256" key="1">
    <source>
        <dbReference type="SAM" id="MobiDB-lite"/>
    </source>
</evidence>
<feature type="compositionally biased region" description="Basic residues" evidence="1">
    <location>
        <begin position="74"/>
        <end position="84"/>
    </location>
</feature>
<dbReference type="Proteomes" id="UP000069272">
    <property type="component" value="Chromosome 3L"/>
</dbReference>
<feature type="compositionally biased region" description="Acidic residues" evidence="1">
    <location>
        <begin position="313"/>
        <end position="322"/>
    </location>
</feature>
<dbReference type="SMART" id="SM00382">
    <property type="entry name" value="AAA"/>
    <property type="match status" value="1"/>
</dbReference>
<organism evidence="3 4">
    <name type="scientific">Anopheles albimanus</name>
    <name type="common">New world malaria mosquito</name>
    <dbReference type="NCBI Taxonomy" id="7167"/>
    <lineage>
        <taxon>Eukaryota</taxon>
        <taxon>Metazoa</taxon>
        <taxon>Ecdysozoa</taxon>
        <taxon>Arthropoda</taxon>
        <taxon>Hexapoda</taxon>
        <taxon>Insecta</taxon>
        <taxon>Pterygota</taxon>
        <taxon>Neoptera</taxon>
        <taxon>Endopterygota</taxon>
        <taxon>Diptera</taxon>
        <taxon>Nematocera</taxon>
        <taxon>Culicoidea</taxon>
        <taxon>Culicidae</taxon>
        <taxon>Anophelinae</taxon>
        <taxon>Anopheles</taxon>
    </lineage>
</organism>
<dbReference type="PANTHER" id="PTHR23389:SF21">
    <property type="entry name" value="ATPASE FAMILY AAA DOMAIN-CONTAINING PROTEIN 5"/>
    <property type="match status" value="1"/>
</dbReference>
<dbReference type="GO" id="GO:0003677">
    <property type="term" value="F:DNA binding"/>
    <property type="evidence" value="ECO:0007669"/>
    <property type="project" value="TreeGrafter"/>
</dbReference>
<reference evidence="3" key="2">
    <citation type="submission" date="2022-08" db="UniProtKB">
        <authorList>
            <consortium name="EnsemblMetazoa"/>
        </authorList>
    </citation>
    <scope>IDENTIFICATION</scope>
    <source>
        <strain evidence="3">STECLA/ALBI9_A</strain>
    </source>
</reference>
<sequence>MAPDTQSTVTADPFLNDPHHEAQPILPQTASTSSASSTVSCASSSSAVLSELSKQEIDRLIAENMASVLKSLKKRKHAKKHARLRQAAAATSATVEGGEPDKTETTEIMPKSSKTNDSSEPKELNDSAPKRRTSPRKSKQDNIEAAESDVKQRKQTKKGLKEVQTVKALPVEVEQAVNGTVASPTKEKGVVGKENKTINAFQLMMKARSKCIGSNSPGKERSAEEATEEPILTPQQELKAKRKLQLEKWAEQKGAGKRRMQEDAQEEYIDHQLRKRAKRLKRLINNMHSPEEKRETSSRISRKSSPPNTKELLDDEQEEETVESIQAPTVEPPATPPMTPSASDETVEKPLVLDVENVDNNSGDEFLRQLSSPRKKKDSLLGYFNKVMPVVEKKGPKKHSPATGRSSATVTRRSKTAVAVAAVATSSIAASDEKQSPGSTPTTASITDDGSASRPRRSCANRIKDYSTFERDSPPKQQNESRKASAPTVTPLKIINVQSPSAMKVIRSPSVRMFMSVDGGSSEGAPIVIDDDSSLPATPKSVKLAPVFVKAAPASAKPQPPPIDPERARARQLFLMSGLPEKLRQEIDRKAAYEEFILNESPVFPLVSHVMQLDPAEQQLLRDRPLVDFARSGIKLRPAEVLNSPAARKAEVKRMAAMTMASRKIRLGTFTTCGEYDYEDALVRCIGEEDREPYDASELPEVQNVKAIVRDYKQRYQHFPVFKCYKQFRAIYEKHRVKQPDPPATSNGLDESLEIIETESSAGGFRNGELLFTEKYKPQNTEQILVNYVPATLLKRFLTPWQEDSNGSAAGNRRPVPVVNGDYYTANSSGDDECSNGSTSSSIGMAAGGGTAVCNHVVLVGPPGCGKTCNVYAVANEMNFQVLEINASSRRKGRLILQELLEATQSHQVRKNAPEGPKGRTVNGNILSSCLQRRPSVNDGAAGKKKLSLILIEDADIVFDQDEGFVSAINQLVATSKRPIVLTTTNTGCPHLARYMARNNVIHYVAPGIENVSKFLSLLALVERVQIDQQDIGRLYARNGKDMRKTLNELQFYVHSASAGGQSEPASGGGGALYRLFTANQNEPMVLELPLAFDTLWCNMELALREAKKFPPLQPLPAPVTPSGRKKKRKGKRPSSGLASMDEETTQQLSEVRTLEALGVLYETISRAEVDRSIMERNRVRYGRDPQDDQCQQQLAEEIGHTLLEGSWIEWFQRSKPVASEEADEIPAPARSYDGLRRMEQEPRQTIAANIGVSGIRSRITSCDYEPFLRQICRHERDRSQQERRGSRFYHYLRNHALISGMNGAVNGSGGSAGSAGAGFSMDHFDALSQRFEQETTDQANPGCEPAVN</sequence>
<keyword evidence="4" id="KW-1185">Reference proteome</keyword>
<feature type="compositionally biased region" description="Low complexity" evidence="1">
    <location>
        <begin position="30"/>
        <end position="45"/>
    </location>
</feature>
<dbReference type="GO" id="GO:0061860">
    <property type="term" value="F:DNA clamp unloader activity"/>
    <property type="evidence" value="ECO:0007669"/>
    <property type="project" value="TreeGrafter"/>
</dbReference>
<dbReference type="GO" id="GO:0016887">
    <property type="term" value="F:ATP hydrolysis activity"/>
    <property type="evidence" value="ECO:0007669"/>
    <property type="project" value="InterPro"/>
</dbReference>
<feature type="region of interest" description="Disordered" evidence="1">
    <location>
        <begin position="283"/>
        <end position="378"/>
    </location>
</feature>
<dbReference type="GO" id="GO:0005634">
    <property type="term" value="C:nucleus"/>
    <property type="evidence" value="ECO:0007669"/>
    <property type="project" value="TreeGrafter"/>
</dbReference>
<feature type="region of interest" description="Disordered" evidence="1">
    <location>
        <begin position="211"/>
        <end position="270"/>
    </location>
</feature>
<feature type="compositionally biased region" description="Polar residues" evidence="1">
    <location>
        <begin position="1"/>
        <end position="10"/>
    </location>
</feature>
<feature type="compositionally biased region" description="Low complexity" evidence="1">
    <location>
        <begin position="85"/>
        <end position="94"/>
    </location>
</feature>
<dbReference type="Pfam" id="PF00004">
    <property type="entry name" value="AAA"/>
    <property type="match status" value="1"/>
</dbReference>
<feature type="compositionally biased region" description="Basic and acidic residues" evidence="1">
    <location>
        <begin position="117"/>
        <end position="129"/>
    </location>
</feature>
<dbReference type="InterPro" id="IPR003959">
    <property type="entry name" value="ATPase_AAA_core"/>
</dbReference>
<dbReference type="EnsemblMetazoa" id="AALB004424-RA">
    <property type="protein sequence ID" value="AALB004424-PA"/>
    <property type="gene ID" value="AALB004424"/>
</dbReference>
<reference evidence="3 4" key="1">
    <citation type="journal article" date="2017" name="G3 (Bethesda)">
        <title>The Physical Genome Mapping of Anopheles albimanus Corrected Scaffold Misassemblies and Identified Interarm Rearrangements in Genus Anopheles.</title>
        <authorList>
            <person name="Artemov G.N."/>
            <person name="Peery A.N."/>
            <person name="Jiang X."/>
            <person name="Tu Z."/>
            <person name="Stegniy V.N."/>
            <person name="Sharakhova M.V."/>
            <person name="Sharakhov I.V."/>
        </authorList>
    </citation>
    <scope>NUCLEOTIDE SEQUENCE [LARGE SCALE GENOMIC DNA]</scope>
    <source>
        <strain evidence="3 4">ALBI9_A</strain>
    </source>
</reference>
<dbReference type="InterPro" id="IPR003593">
    <property type="entry name" value="AAA+_ATPase"/>
</dbReference>
<name>A0A182FD38_ANOAL</name>
<feature type="compositionally biased region" description="Basic and acidic residues" evidence="1">
    <location>
        <begin position="138"/>
        <end position="152"/>
    </location>
</feature>
<feature type="compositionally biased region" description="Low complexity" evidence="1">
    <location>
        <begin position="408"/>
        <end position="430"/>
    </location>
</feature>
<feature type="region of interest" description="Disordered" evidence="1">
    <location>
        <begin position="74"/>
        <end position="161"/>
    </location>
</feature>
<dbReference type="PANTHER" id="PTHR23389">
    <property type="entry name" value="CHROMOSOME TRANSMISSION FIDELITY FACTOR 18"/>
    <property type="match status" value="1"/>
</dbReference>
<feature type="compositionally biased region" description="Polar residues" evidence="1">
    <location>
        <begin position="436"/>
        <end position="450"/>
    </location>
</feature>
<evidence type="ECO:0000259" key="2">
    <source>
        <dbReference type="SMART" id="SM00382"/>
    </source>
</evidence>
<feature type="compositionally biased region" description="Basic and acidic residues" evidence="1">
    <location>
        <begin position="462"/>
        <end position="483"/>
    </location>
</feature>
<dbReference type="VEuPathDB" id="VectorBase:AALB20_032164"/>
<feature type="domain" description="AAA+ ATPase" evidence="2">
    <location>
        <begin position="853"/>
        <end position="1007"/>
    </location>
</feature>
<dbReference type="GO" id="GO:0005524">
    <property type="term" value="F:ATP binding"/>
    <property type="evidence" value="ECO:0007669"/>
    <property type="project" value="InterPro"/>
</dbReference>
<dbReference type="VEuPathDB" id="VectorBase:AALB004424"/>
<protein>
    <recommendedName>
        <fullName evidence="2">AAA+ ATPase domain-containing protein</fullName>
    </recommendedName>
</protein>
<dbReference type="SUPFAM" id="SSF52540">
    <property type="entry name" value="P-loop containing nucleoside triphosphate hydrolases"/>
    <property type="match status" value="1"/>
</dbReference>
<accession>A0A182FD38</accession>